<evidence type="ECO:0000313" key="7">
    <source>
        <dbReference type="EMBL" id="MST81780.1"/>
    </source>
</evidence>
<dbReference type="Pfam" id="PF04542">
    <property type="entry name" value="Sigma70_r2"/>
    <property type="match status" value="1"/>
</dbReference>
<protein>
    <submittedName>
        <fullName evidence="7">Sigma-70 family RNA polymerase sigma factor</fullName>
    </submittedName>
</protein>
<keyword evidence="8" id="KW-1185">Reference proteome</keyword>
<keyword evidence="3" id="KW-0731">Sigma factor</keyword>
<sequence length="160" mass="19127">MRLPVSKLAEKYQENVFRAAFSVSRNPDDAEDVVQDTFLKYMESNRQFESEEHIKAWLLRTAMNRSKDVVHSFWHRNLGSFEEYMDSVSFEEPGDRELVETVLSLPEKYRIPIYLFYYEDYSVKEIAGILKLPESTTKSRLYRGRKMLKDIFKEDWTDDE</sequence>
<feature type="domain" description="RNA polymerase sigma-70 region 2" evidence="5">
    <location>
        <begin position="8"/>
        <end position="69"/>
    </location>
</feature>
<keyword evidence="4" id="KW-0804">Transcription</keyword>
<dbReference type="CDD" id="cd06171">
    <property type="entry name" value="Sigma70_r4"/>
    <property type="match status" value="1"/>
</dbReference>
<dbReference type="GO" id="GO:0003677">
    <property type="term" value="F:DNA binding"/>
    <property type="evidence" value="ECO:0007669"/>
    <property type="project" value="InterPro"/>
</dbReference>
<dbReference type="NCBIfam" id="TIGR02937">
    <property type="entry name" value="sigma70-ECF"/>
    <property type="match status" value="1"/>
</dbReference>
<dbReference type="GO" id="GO:0006352">
    <property type="term" value="P:DNA-templated transcription initiation"/>
    <property type="evidence" value="ECO:0007669"/>
    <property type="project" value="InterPro"/>
</dbReference>
<evidence type="ECO:0000256" key="2">
    <source>
        <dbReference type="ARBA" id="ARBA00023015"/>
    </source>
</evidence>
<dbReference type="InterPro" id="IPR039425">
    <property type="entry name" value="RNA_pol_sigma-70-like"/>
</dbReference>
<proteinExistence type="inferred from homology"/>
<dbReference type="SUPFAM" id="SSF88946">
    <property type="entry name" value="Sigma2 domain of RNA polymerase sigma factors"/>
    <property type="match status" value="1"/>
</dbReference>
<dbReference type="PANTHER" id="PTHR43133:SF51">
    <property type="entry name" value="RNA POLYMERASE SIGMA FACTOR"/>
    <property type="match status" value="1"/>
</dbReference>
<dbReference type="RefSeq" id="WP_154457689.1">
    <property type="nucleotide sequence ID" value="NZ_VUMV01000003.1"/>
</dbReference>
<evidence type="ECO:0000256" key="4">
    <source>
        <dbReference type="ARBA" id="ARBA00023163"/>
    </source>
</evidence>
<dbReference type="PANTHER" id="PTHR43133">
    <property type="entry name" value="RNA POLYMERASE ECF-TYPE SIGMA FACTO"/>
    <property type="match status" value="1"/>
</dbReference>
<dbReference type="Gene3D" id="1.10.1740.10">
    <property type="match status" value="1"/>
</dbReference>
<evidence type="ECO:0000256" key="1">
    <source>
        <dbReference type="ARBA" id="ARBA00010641"/>
    </source>
</evidence>
<dbReference type="InterPro" id="IPR014284">
    <property type="entry name" value="RNA_pol_sigma-70_dom"/>
</dbReference>
<dbReference type="Pfam" id="PF08281">
    <property type="entry name" value="Sigma70_r4_2"/>
    <property type="match status" value="1"/>
</dbReference>
<dbReference type="InterPro" id="IPR013325">
    <property type="entry name" value="RNA_pol_sigma_r2"/>
</dbReference>
<gene>
    <name evidence="7" type="ORF">FYJ60_05570</name>
</gene>
<dbReference type="InterPro" id="IPR013324">
    <property type="entry name" value="RNA_pol_sigma_r3/r4-like"/>
</dbReference>
<evidence type="ECO:0000313" key="8">
    <source>
        <dbReference type="Proteomes" id="UP000466864"/>
    </source>
</evidence>
<dbReference type="Gene3D" id="1.10.10.10">
    <property type="entry name" value="Winged helix-like DNA-binding domain superfamily/Winged helix DNA-binding domain"/>
    <property type="match status" value="1"/>
</dbReference>
<evidence type="ECO:0000256" key="3">
    <source>
        <dbReference type="ARBA" id="ARBA00023082"/>
    </source>
</evidence>
<comment type="caution">
    <text evidence="7">The sequence shown here is derived from an EMBL/GenBank/DDBJ whole genome shotgun (WGS) entry which is preliminary data.</text>
</comment>
<dbReference type="SUPFAM" id="SSF88659">
    <property type="entry name" value="Sigma3 and sigma4 domains of RNA polymerase sigma factors"/>
    <property type="match status" value="1"/>
</dbReference>
<accession>A0A7X2P7P6</accession>
<dbReference type="EMBL" id="VUMV01000003">
    <property type="protein sequence ID" value="MST81780.1"/>
    <property type="molecule type" value="Genomic_DNA"/>
</dbReference>
<name>A0A7X2P7P6_9FIRM</name>
<dbReference type="GO" id="GO:0016987">
    <property type="term" value="F:sigma factor activity"/>
    <property type="evidence" value="ECO:0007669"/>
    <property type="project" value="UniProtKB-KW"/>
</dbReference>
<comment type="similarity">
    <text evidence="1">Belongs to the sigma-70 factor family. ECF subfamily.</text>
</comment>
<feature type="domain" description="RNA polymerase sigma factor 70 region 4 type 2" evidence="6">
    <location>
        <begin position="96"/>
        <end position="148"/>
    </location>
</feature>
<dbReference type="AlphaFoldDB" id="A0A7X2P7P6"/>
<dbReference type="InterPro" id="IPR007627">
    <property type="entry name" value="RNA_pol_sigma70_r2"/>
</dbReference>
<dbReference type="Proteomes" id="UP000466864">
    <property type="component" value="Unassembled WGS sequence"/>
</dbReference>
<reference evidence="7 8" key="1">
    <citation type="submission" date="2019-08" db="EMBL/GenBank/DDBJ databases">
        <title>In-depth cultivation of the pig gut microbiome towards novel bacterial diversity and tailored functional studies.</title>
        <authorList>
            <person name="Wylensek D."/>
            <person name="Hitch T.C.A."/>
            <person name="Clavel T."/>
        </authorList>
    </citation>
    <scope>NUCLEOTIDE SEQUENCE [LARGE SCALE GENOMIC DNA]</scope>
    <source>
        <strain evidence="7 8">Oil+RF-744-WCA-WT-13</strain>
    </source>
</reference>
<keyword evidence="2" id="KW-0805">Transcription regulation</keyword>
<evidence type="ECO:0000259" key="6">
    <source>
        <dbReference type="Pfam" id="PF08281"/>
    </source>
</evidence>
<organism evidence="7 8">
    <name type="scientific">Bilifractor porci</name>
    <dbReference type="NCBI Taxonomy" id="2606636"/>
    <lineage>
        <taxon>Bacteria</taxon>
        <taxon>Bacillati</taxon>
        <taxon>Bacillota</taxon>
        <taxon>Clostridia</taxon>
        <taxon>Lachnospirales</taxon>
        <taxon>Lachnospiraceae</taxon>
        <taxon>Bilifractor</taxon>
    </lineage>
</organism>
<dbReference type="InterPro" id="IPR013249">
    <property type="entry name" value="RNA_pol_sigma70_r4_t2"/>
</dbReference>
<dbReference type="InterPro" id="IPR036388">
    <property type="entry name" value="WH-like_DNA-bd_sf"/>
</dbReference>
<evidence type="ECO:0000259" key="5">
    <source>
        <dbReference type="Pfam" id="PF04542"/>
    </source>
</evidence>